<dbReference type="InterPro" id="IPR013649">
    <property type="entry name" value="Integrin_alpha_Ig-like_1"/>
</dbReference>
<dbReference type="GO" id="GO:0033627">
    <property type="term" value="P:cell adhesion mediated by integrin"/>
    <property type="evidence" value="ECO:0007669"/>
    <property type="project" value="TreeGrafter"/>
</dbReference>
<comment type="subcellular location">
    <subcellularLocation>
        <location evidence="1 16">Membrane</location>
        <topology evidence="1 16">Single-pass type I membrane protein</topology>
    </subcellularLocation>
</comment>
<keyword evidence="4" id="KW-0479">Metal-binding</keyword>
<dbReference type="InterPro" id="IPR048633">
    <property type="entry name" value="ITGAX-like_Ig_3"/>
</dbReference>
<evidence type="ECO:0000256" key="16">
    <source>
        <dbReference type="RuleBase" id="RU003762"/>
    </source>
</evidence>
<evidence type="ECO:0000256" key="3">
    <source>
        <dbReference type="ARBA" id="ARBA00022692"/>
    </source>
</evidence>
<dbReference type="InterPro" id="IPR028994">
    <property type="entry name" value="Integrin_alpha_N"/>
</dbReference>
<evidence type="ECO:0000256" key="6">
    <source>
        <dbReference type="ARBA" id="ARBA00022737"/>
    </source>
</evidence>
<comment type="caution">
    <text evidence="19">The sequence shown here is derived from an EMBL/GenBank/DDBJ whole genome shotgun (WGS) entry which is preliminary data.</text>
</comment>
<keyword evidence="5 16" id="KW-0732">Signal</keyword>
<dbReference type="PROSITE" id="PS51470">
    <property type="entry name" value="FG_GAP"/>
    <property type="match status" value="3"/>
</dbReference>
<feature type="repeat" description="FG-GAP" evidence="15">
    <location>
        <begin position="501"/>
        <end position="557"/>
    </location>
</feature>
<evidence type="ECO:0000256" key="9">
    <source>
        <dbReference type="ARBA" id="ARBA00022989"/>
    </source>
</evidence>
<keyword evidence="6" id="KW-0677">Repeat</keyword>
<dbReference type="InterPro" id="IPR013517">
    <property type="entry name" value="FG-GAP"/>
</dbReference>
<dbReference type="InterPro" id="IPR000413">
    <property type="entry name" value="Integrin_alpha"/>
</dbReference>
<feature type="region of interest" description="Disordered" evidence="17">
    <location>
        <begin position="1111"/>
        <end position="1165"/>
    </location>
</feature>
<dbReference type="PROSITE" id="PS50234">
    <property type="entry name" value="VWFA"/>
    <property type="match status" value="1"/>
</dbReference>
<feature type="signal peptide" evidence="16">
    <location>
        <begin position="1"/>
        <end position="22"/>
    </location>
</feature>
<keyword evidence="8 16" id="KW-0130">Cell adhesion</keyword>
<reference evidence="19" key="1">
    <citation type="journal article" date="2023" name="Science">
        <title>Genome structures resolve the early diversification of teleost fishes.</title>
        <authorList>
            <person name="Parey E."/>
            <person name="Louis A."/>
            <person name="Montfort J."/>
            <person name="Bouchez O."/>
            <person name="Roques C."/>
            <person name="Iampietro C."/>
            <person name="Lluch J."/>
            <person name="Castinel A."/>
            <person name="Donnadieu C."/>
            <person name="Desvignes T."/>
            <person name="Floi Bucao C."/>
            <person name="Jouanno E."/>
            <person name="Wen M."/>
            <person name="Mejri S."/>
            <person name="Dirks R."/>
            <person name="Jansen H."/>
            <person name="Henkel C."/>
            <person name="Chen W.J."/>
            <person name="Zahm M."/>
            <person name="Cabau C."/>
            <person name="Klopp C."/>
            <person name="Thompson A.W."/>
            <person name="Robinson-Rechavi M."/>
            <person name="Braasch I."/>
            <person name="Lecointre G."/>
            <person name="Bobe J."/>
            <person name="Postlethwait J.H."/>
            <person name="Berthelot C."/>
            <person name="Roest Crollius H."/>
            <person name="Guiguen Y."/>
        </authorList>
    </citation>
    <scope>NUCLEOTIDE SEQUENCE</scope>
    <source>
        <strain evidence="19">NC1722</strain>
    </source>
</reference>
<dbReference type="PANTHER" id="PTHR23220">
    <property type="entry name" value="INTEGRIN ALPHA"/>
    <property type="match status" value="1"/>
</dbReference>
<dbReference type="InterPro" id="IPR013519">
    <property type="entry name" value="Int_alpha_beta-p"/>
</dbReference>
<dbReference type="Pfam" id="PF21520">
    <property type="entry name" value="ITGAX-like_Ig_3"/>
    <property type="match status" value="1"/>
</dbReference>
<evidence type="ECO:0000256" key="12">
    <source>
        <dbReference type="ARBA" id="ARBA00023157"/>
    </source>
</evidence>
<evidence type="ECO:0000256" key="2">
    <source>
        <dbReference type="ARBA" id="ARBA00008054"/>
    </source>
</evidence>
<dbReference type="InterPro" id="IPR018184">
    <property type="entry name" value="Integrin_alpha_C_CS"/>
</dbReference>
<name>A0AAD7T9J5_9TELE</name>
<dbReference type="SMART" id="SM00327">
    <property type="entry name" value="VWA"/>
    <property type="match status" value="1"/>
</dbReference>
<feature type="chain" id="PRO_5041774788" description="VWFA domain-containing protein" evidence="16">
    <location>
        <begin position="23"/>
        <end position="1165"/>
    </location>
</feature>
<dbReference type="Pfam" id="PF00092">
    <property type="entry name" value="VWA"/>
    <property type="match status" value="1"/>
</dbReference>
<dbReference type="Gene3D" id="3.40.50.410">
    <property type="entry name" value="von Willebrand factor, type A domain"/>
    <property type="match status" value="1"/>
</dbReference>
<keyword evidence="12" id="KW-1015">Disulfide bond</keyword>
<keyword evidence="9 16" id="KW-1133">Transmembrane helix</keyword>
<evidence type="ECO:0000256" key="14">
    <source>
        <dbReference type="ARBA" id="ARBA00023180"/>
    </source>
</evidence>
<dbReference type="AlphaFoldDB" id="A0AAD7T9J5"/>
<dbReference type="SMART" id="SM00191">
    <property type="entry name" value="Int_alpha"/>
    <property type="match status" value="5"/>
</dbReference>
<evidence type="ECO:0000313" key="19">
    <source>
        <dbReference type="EMBL" id="KAJ8416031.1"/>
    </source>
</evidence>
<evidence type="ECO:0000256" key="8">
    <source>
        <dbReference type="ARBA" id="ARBA00022889"/>
    </source>
</evidence>
<feature type="transmembrane region" description="Helical" evidence="16">
    <location>
        <begin position="1080"/>
        <end position="1102"/>
    </location>
</feature>
<dbReference type="PROSITE" id="PS00242">
    <property type="entry name" value="INTEGRIN_ALPHA"/>
    <property type="match status" value="1"/>
</dbReference>
<dbReference type="Gene3D" id="2.130.10.130">
    <property type="entry name" value="Integrin alpha, N-terminal"/>
    <property type="match status" value="1"/>
</dbReference>
<evidence type="ECO:0000256" key="7">
    <source>
        <dbReference type="ARBA" id="ARBA00022837"/>
    </source>
</evidence>
<dbReference type="InterPro" id="IPR048285">
    <property type="entry name" value="Integrin_alpha_Ig-like_2"/>
</dbReference>
<dbReference type="Gene3D" id="2.60.40.1510">
    <property type="entry name" value="ntegrin, alpha v. Chain A, domain 3"/>
    <property type="match status" value="1"/>
</dbReference>
<sequence>MMRMSSVPLLLLLINLVSLSMAFTIDDINTKNFTVKARDTGYFGYQALQFKHEKEKWIIASAPMLNGSGGVYKCSPKDGNCDLFLMEERDSTKSTGIALAIKSTSSAQITTCSPSLAHECDSNSYLNGICYRFSSELKLVDNITTAFQDCTKRKVDLVFLFDGSESLQADDFAKNKEFISEIMKMLSNTSIQFAAAQFSDTTRTVFTFKEYQTKEAQKLLEKEAHMKELTNMFGGIYYVLKNILNNTKNGAIPDATKVLVIITDGNSTDIDWRNTVKALDDKHITRYIIGVDQVDMEKLNHLASEPKKKNTFYITNYSGLKGILHNLQNKIYNIEGTQNALSRKFKHEMSQSGFSAVYLEDTLILGSVGSNTWRGSLIEVGPGTNYSEIGDPQMEEDSYMGYSVAVGRKANKSLYFSGAPRFQHTGQVLLFHKEGGRWVVIERKNGEQIGEYFGGVLCAVDIDSDDETDFLLVGAPLYQNDFLQEGRLFVYNLTTELVMWEKQRVIGPSQGRFASSISSLKDLNGDGLRDVAVGAPLEDDQKGAVYIYLGDRLRGIRSDSSQRITARTAPSLQFFGQSIDGQMDLGEDGLTDIIVGARGQVILFRSRPVLNVSAQLSFSESQISTDRFQCLDTEKNFSVGELKVCFMVKNVLLNIAESVKLGLTLSYQLDLDSVRQKSRAFLNHMEKGSRRNDSSLELSLGETCLNYSIYMLNCVKDTLSPIMIKLNFSQSEDPQDNYTAVLNTDSNTVALMEVPFQNCQGKEKCVSQLELDFNFTTPTLLVVDQDYFRVTGKLSNHGDDSYNTSITFYYPPGLSFSKMNVLKATRRTLTSCFGLEDKINQTICNVSLPVYHSKTFASFSSSFLISNMYDWGDSMEMVITAHSDNGNSTTSRASLPVQFAVDLAVKAQDGDSVTYLSLEGTEPKTMKHIFEVKNLGYRSLPVTATFTFPTQIQHNFVMKDHSISVLENQAQCGNITDGKTQNCSKEQCKEITCDFHLNHQSSVWFTLSGEVSFFNKTFLPRTTFSSYTLEVKFSSWMKLSYDKVRFVQTGSTPEDQADPTKFPQAKIYSKVELIIPPNKALIIGLGAGGGFLVLLIIFVILWKRGFFKRKTPQCDEQMPPPDLANELPENENEEDPKLNTSDNNEKKEVPAQDPSSGAEAEGSDT</sequence>
<dbReference type="GO" id="GO:0046872">
    <property type="term" value="F:metal ion binding"/>
    <property type="evidence" value="ECO:0007669"/>
    <property type="project" value="UniProtKB-KW"/>
</dbReference>
<evidence type="ECO:0000256" key="11">
    <source>
        <dbReference type="ARBA" id="ARBA00023136"/>
    </source>
</evidence>
<dbReference type="SUPFAM" id="SSF69318">
    <property type="entry name" value="Integrin alpha N-terminal domain"/>
    <property type="match status" value="1"/>
</dbReference>
<dbReference type="InterPro" id="IPR036465">
    <property type="entry name" value="vWFA_dom_sf"/>
</dbReference>
<dbReference type="SUPFAM" id="SSF53300">
    <property type="entry name" value="vWA-like"/>
    <property type="match status" value="1"/>
</dbReference>
<keyword evidence="10 16" id="KW-0401">Integrin</keyword>
<evidence type="ECO:0000256" key="17">
    <source>
        <dbReference type="SAM" id="MobiDB-lite"/>
    </source>
</evidence>
<dbReference type="Proteomes" id="UP001221898">
    <property type="component" value="Unassembled WGS sequence"/>
</dbReference>
<dbReference type="GO" id="GO:0098609">
    <property type="term" value="P:cell-cell adhesion"/>
    <property type="evidence" value="ECO:0007669"/>
    <property type="project" value="TreeGrafter"/>
</dbReference>
<dbReference type="PRINTS" id="PR00453">
    <property type="entry name" value="VWFADOMAIN"/>
</dbReference>
<feature type="repeat" description="FG-GAP" evidence="15">
    <location>
        <begin position="439"/>
        <end position="500"/>
    </location>
</feature>
<keyword evidence="20" id="KW-1185">Reference proteome</keyword>
<evidence type="ECO:0000256" key="1">
    <source>
        <dbReference type="ARBA" id="ARBA00004479"/>
    </source>
</evidence>
<evidence type="ECO:0000256" key="5">
    <source>
        <dbReference type="ARBA" id="ARBA00022729"/>
    </source>
</evidence>
<feature type="repeat" description="FG-GAP" evidence="15">
    <location>
        <begin position="562"/>
        <end position="621"/>
    </location>
</feature>
<dbReference type="Pfam" id="PF01839">
    <property type="entry name" value="FG-GAP"/>
    <property type="match status" value="1"/>
</dbReference>
<evidence type="ECO:0000259" key="18">
    <source>
        <dbReference type="PROSITE" id="PS50234"/>
    </source>
</evidence>
<dbReference type="EMBL" id="JAINUG010000007">
    <property type="protein sequence ID" value="KAJ8416031.1"/>
    <property type="molecule type" value="Genomic_DNA"/>
</dbReference>
<dbReference type="GO" id="GO:0007160">
    <property type="term" value="P:cell-matrix adhesion"/>
    <property type="evidence" value="ECO:0007669"/>
    <property type="project" value="TreeGrafter"/>
</dbReference>
<dbReference type="Gene3D" id="2.60.40.1530">
    <property type="entry name" value="ntegrin, alpha v. Chain A, domain 4"/>
    <property type="match status" value="1"/>
</dbReference>
<gene>
    <name evidence="19" type="ORF">AAFF_G00380530</name>
</gene>
<dbReference type="PRINTS" id="PR01185">
    <property type="entry name" value="INTEGRINA"/>
</dbReference>
<protein>
    <recommendedName>
        <fullName evidence="18">VWFA domain-containing protein</fullName>
    </recommendedName>
</protein>
<dbReference type="InterPro" id="IPR032695">
    <property type="entry name" value="Integrin_dom_sf"/>
</dbReference>
<keyword evidence="13 16" id="KW-0675">Receptor</keyword>
<dbReference type="PANTHER" id="PTHR23220:SF84">
    <property type="entry name" value="INTEGRIN ALPHA-L"/>
    <property type="match status" value="1"/>
</dbReference>
<comment type="similarity">
    <text evidence="2 16">Belongs to the integrin alpha chain family.</text>
</comment>
<organism evidence="19 20">
    <name type="scientific">Aldrovandia affinis</name>
    <dbReference type="NCBI Taxonomy" id="143900"/>
    <lineage>
        <taxon>Eukaryota</taxon>
        <taxon>Metazoa</taxon>
        <taxon>Chordata</taxon>
        <taxon>Craniata</taxon>
        <taxon>Vertebrata</taxon>
        <taxon>Euteleostomi</taxon>
        <taxon>Actinopterygii</taxon>
        <taxon>Neopterygii</taxon>
        <taxon>Teleostei</taxon>
        <taxon>Notacanthiformes</taxon>
        <taxon>Halosauridae</taxon>
        <taxon>Aldrovandia</taxon>
    </lineage>
</organism>
<dbReference type="Gene3D" id="1.20.5.930">
    <property type="entry name" value="Bicelle-embedded integrin alpha(iib) transmembrane segment"/>
    <property type="match status" value="1"/>
</dbReference>
<evidence type="ECO:0000313" key="20">
    <source>
        <dbReference type="Proteomes" id="UP001221898"/>
    </source>
</evidence>
<accession>A0AAD7T9J5</accession>
<evidence type="ECO:0000256" key="13">
    <source>
        <dbReference type="ARBA" id="ARBA00023170"/>
    </source>
</evidence>
<proteinExistence type="inferred from homology"/>
<dbReference type="Pfam" id="PF08441">
    <property type="entry name" value="Integrin_A_Ig_1"/>
    <property type="match status" value="1"/>
</dbReference>
<feature type="domain" description="VWFA" evidence="18">
    <location>
        <begin position="156"/>
        <end position="327"/>
    </location>
</feature>
<keyword evidence="7" id="KW-0106">Calcium</keyword>
<dbReference type="SUPFAM" id="SSF69179">
    <property type="entry name" value="Integrin domains"/>
    <property type="match status" value="3"/>
</dbReference>
<evidence type="ECO:0000256" key="4">
    <source>
        <dbReference type="ARBA" id="ARBA00022723"/>
    </source>
</evidence>
<dbReference type="GO" id="GO:0009897">
    <property type="term" value="C:external side of plasma membrane"/>
    <property type="evidence" value="ECO:0007669"/>
    <property type="project" value="TreeGrafter"/>
</dbReference>
<evidence type="ECO:0000256" key="10">
    <source>
        <dbReference type="ARBA" id="ARBA00023037"/>
    </source>
</evidence>
<dbReference type="InterPro" id="IPR002035">
    <property type="entry name" value="VWF_A"/>
</dbReference>
<dbReference type="GO" id="GO:0007229">
    <property type="term" value="P:integrin-mediated signaling pathway"/>
    <property type="evidence" value="ECO:0007669"/>
    <property type="project" value="UniProtKB-KW"/>
</dbReference>
<dbReference type="GO" id="GO:0008305">
    <property type="term" value="C:integrin complex"/>
    <property type="evidence" value="ECO:0007669"/>
    <property type="project" value="InterPro"/>
</dbReference>
<keyword evidence="14" id="KW-0325">Glycoprotein</keyword>
<keyword evidence="3 16" id="KW-0812">Transmembrane</keyword>
<dbReference type="Gene3D" id="2.60.40.1460">
    <property type="entry name" value="Integrin domains. Chain A, domain 2"/>
    <property type="match status" value="1"/>
</dbReference>
<keyword evidence="11 16" id="KW-0472">Membrane</keyword>
<evidence type="ECO:0000256" key="15">
    <source>
        <dbReference type="PROSITE-ProRule" id="PRU00803"/>
    </source>
</evidence>
<dbReference type="GO" id="GO:0005178">
    <property type="term" value="F:integrin binding"/>
    <property type="evidence" value="ECO:0007669"/>
    <property type="project" value="TreeGrafter"/>
</dbReference>
<dbReference type="Pfam" id="PF20805">
    <property type="entry name" value="Integrin_A_Ig_2"/>
    <property type="match status" value="1"/>
</dbReference>